<evidence type="ECO:0000313" key="3">
    <source>
        <dbReference type="Proteomes" id="UP001196413"/>
    </source>
</evidence>
<feature type="compositionally biased region" description="Acidic residues" evidence="1">
    <location>
        <begin position="63"/>
        <end position="72"/>
    </location>
</feature>
<evidence type="ECO:0000256" key="1">
    <source>
        <dbReference type="SAM" id="MobiDB-lite"/>
    </source>
</evidence>
<protein>
    <submittedName>
        <fullName evidence="2">Uncharacterized protein</fullName>
    </submittedName>
</protein>
<name>A0AAD5QKX7_PARTN</name>
<reference evidence="2" key="1">
    <citation type="submission" date="2021-06" db="EMBL/GenBank/DDBJ databases">
        <title>Parelaphostrongylus tenuis whole genome reference sequence.</title>
        <authorList>
            <person name="Garwood T.J."/>
            <person name="Larsen P.A."/>
            <person name="Fountain-Jones N.M."/>
            <person name="Garbe J.R."/>
            <person name="Macchietto M.G."/>
            <person name="Kania S.A."/>
            <person name="Gerhold R.W."/>
            <person name="Richards J.E."/>
            <person name="Wolf T.M."/>
        </authorList>
    </citation>
    <scope>NUCLEOTIDE SEQUENCE</scope>
    <source>
        <strain evidence="2">MNPRO001-30</strain>
        <tissue evidence="2">Meninges</tissue>
    </source>
</reference>
<sequence>MGLRKVDVKYGDYGVFGFDTRLRRIRRKRVRALMQFNGYKSFTFTIYNLSTTENGQHPHGGAEDGDLIDGPDDAQQANLNTAPVMGEWSTDVRTPTLPPLDESLTLLD</sequence>
<keyword evidence="3" id="KW-1185">Reference proteome</keyword>
<gene>
    <name evidence="2" type="ORF">KIN20_009838</name>
</gene>
<dbReference type="Proteomes" id="UP001196413">
    <property type="component" value="Unassembled WGS sequence"/>
</dbReference>
<dbReference type="EMBL" id="JAHQIW010001650">
    <property type="protein sequence ID" value="KAJ1353244.1"/>
    <property type="molecule type" value="Genomic_DNA"/>
</dbReference>
<organism evidence="2 3">
    <name type="scientific">Parelaphostrongylus tenuis</name>
    <name type="common">Meningeal worm</name>
    <dbReference type="NCBI Taxonomy" id="148309"/>
    <lineage>
        <taxon>Eukaryota</taxon>
        <taxon>Metazoa</taxon>
        <taxon>Ecdysozoa</taxon>
        <taxon>Nematoda</taxon>
        <taxon>Chromadorea</taxon>
        <taxon>Rhabditida</taxon>
        <taxon>Rhabditina</taxon>
        <taxon>Rhabditomorpha</taxon>
        <taxon>Strongyloidea</taxon>
        <taxon>Metastrongylidae</taxon>
        <taxon>Parelaphostrongylus</taxon>
    </lineage>
</organism>
<accession>A0AAD5QKX7</accession>
<comment type="caution">
    <text evidence="2">The sequence shown here is derived from an EMBL/GenBank/DDBJ whole genome shotgun (WGS) entry which is preliminary data.</text>
</comment>
<proteinExistence type="predicted"/>
<dbReference type="AlphaFoldDB" id="A0AAD5QKX7"/>
<evidence type="ECO:0000313" key="2">
    <source>
        <dbReference type="EMBL" id="KAJ1353244.1"/>
    </source>
</evidence>
<feature type="region of interest" description="Disordered" evidence="1">
    <location>
        <begin position="53"/>
        <end position="108"/>
    </location>
</feature>